<dbReference type="GO" id="GO:0016853">
    <property type="term" value="F:isomerase activity"/>
    <property type="evidence" value="ECO:0007669"/>
    <property type="project" value="UniProtKB-KW"/>
</dbReference>
<keyword evidence="4" id="KW-0963">Cytoplasm</keyword>
<keyword evidence="7 9" id="KW-0413">Isomerase</keyword>
<dbReference type="InterPro" id="IPR046357">
    <property type="entry name" value="PPIase_dom_sf"/>
</dbReference>
<evidence type="ECO:0000256" key="3">
    <source>
        <dbReference type="ARBA" id="ARBA00006577"/>
    </source>
</evidence>
<accession>A0ABQ2EJW2</accession>
<evidence type="ECO:0000256" key="1">
    <source>
        <dbReference type="ARBA" id="ARBA00000971"/>
    </source>
</evidence>
<keyword evidence="5 9" id="KW-0697">Rotamase</keyword>
<evidence type="ECO:0000256" key="5">
    <source>
        <dbReference type="ARBA" id="ARBA00023110"/>
    </source>
</evidence>
<comment type="similarity">
    <text evidence="3 10">Belongs to the FKBP-type PPIase family.</text>
</comment>
<dbReference type="PANTHER" id="PTHR47861:SF3">
    <property type="entry name" value="FKBP-TYPE PEPTIDYL-PROLYL CIS-TRANS ISOMERASE SLYD"/>
    <property type="match status" value="1"/>
</dbReference>
<dbReference type="PROSITE" id="PS50059">
    <property type="entry name" value="FKBP_PPIASE"/>
    <property type="match status" value="1"/>
</dbReference>
<dbReference type="Gene3D" id="3.10.50.40">
    <property type="match status" value="1"/>
</dbReference>
<feature type="domain" description="PPIase FKBP-type" evidence="11">
    <location>
        <begin position="6"/>
        <end position="103"/>
    </location>
</feature>
<dbReference type="Pfam" id="PF00254">
    <property type="entry name" value="FKBP_C"/>
    <property type="match status" value="1"/>
</dbReference>
<dbReference type="PANTHER" id="PTHR47861">
    <property type="entry name" value="FKBP-TYPE PEPTIDYL-PROLYL CIS-TRANS ISOMERASE SLYD"/>
    <property type="match status" value="1"/>
</dbReference>
<dbReference type="EC" id="5.2.1.8" evidence="10"/>
<organism evidence="12 13">
    <name type="scientific">Luteimonas terricola</name>
    <dbReference type="NCBI Taxonomy" id="645597"/>
    <lineage>
        <taxon>Bacteria</taxon>
        <taxon>Pseudomonadati</taxon>
        <taxon>Pseudomonadota</taxon>
        <taxon>Gammaproteobacteria</taxon>
        <taxon>Lysobacterales</taxon>
        <taxon>Lysobacteraceae</taxon>
        <taxon>Luteimonas</taxon>
    </lineage>
</organism>
<dbReference type="Proteomes" id="UP000599009">
    <property type="component" value="Unassembled WGS sequence"/>
</dbReference>
<dbReference type="EMBL" id="BMME01000001">
    <property type="protein sequence ID" value="GGK12148.1"/>
    <property type="molecule type" value="Genomic_DNA"/>
</dbReference>
<evidence type="ECO:0000313" key="13">
    <source>
        <dbReference type="Proteomes" id="UP000599009"/>
    </source>
</evidence>
<evidence type="ECO:0000256" key="9">
    <source>
        <dbReference type="PROSITE-ProRule" id="PRU00277"/>
    </source>
</evidence>
<evidence type="ECO:0000256" key="6">
    <source>
        <dbReference type="ARBA" id="ARBA00023186"/>
    </source>
</evidence>
<evidence type="ECO:0000313" key="12">
    <source>
        <dbReference type="EMBL" id="GGK12148.1"/>
    </source>
</evidence>
<evidence type="ECO:0000256" key="10">
    <source>
        <dbReference type="RuleBase" id="RU003915"/>
    </source>
</evidence>
<evidence type="ECO:0000256" key="7">
    <source>
        <dbReference type="ARBA" id="ARBA00023235"/>
    </source>
</evidence>
<comment type="function">
    <text evidence="8">Also involved in hydrogenase metallocenter assembly, probably by participating in the nickel insertion step. This function in hydrogenase biosynthesis requires chaperone activity and the presence of the metal-binding domain, but not PPIase activity.</text>
</comment>
<dbReference type="SUPFAM" id="SSF54534">
    <property type="entry name" value="FKBP-like"/>
    <property type="match status" value="1"/>
</dbReference>
<name>A0ABQ2EJW2_9GAMM</name>
<reference evidence="13" key="1">
    <citation type="journal article" date="2019" name="Int. J. Syst. Evol. Microbiol.">
        <title>The Global Catalogue of Microorganisms (GCM) 10K type strain sequencing project: providing services to taxonomists for standard genome sequencing and annotation.</title>
        <authorList>
            <consortium name="The Broad Institute Genomics Platform"/>
            <consortium name="The Broad Institute Genome Sequencing Center for Infectious Disease"/>
            <person name="Wu L."/>
            <person name="Ma J."/>
        </authorList>
    </citation>
    <scope>NUCLEOTIDE SEQUENCE [LARGE SCALE GENOMIC DNA]</scope>
    <source>
        <strain evidence="13">CGMCC 1.8985</strain>
    </source>
</reference>
<gene>
    <name evidence="12" type="primary">slyD</name>
    <name evidence="12" type="ORF">GCM10011394_21730</name>
</gene>
<dbReference type="InterPro" id="IPR001179">
    <property type="entry name" value="PPIase_FKBP_dom"/>
</dbReference>
<comment type="subcellular location">
    <subcellularLocation>
        <location evidence="2">Cytoplasm</location>
    </subcellularLocation>
</comment>
<dbReference type="RefSeq" id="WP_165942397.1">
    <property type="nucleotide sequence ID" value="NZ_BMME01000001.1"/>
</dbReference>
<proteinExistence type="inferred from homology"/>
<keyword evidence="6" id="KW-0143">Chaperone</keyword>
<evidence type="ECO:0000256" key="2">
    <source>
        <dbReference type="ARBA" id="ARBA00004496"/>
    </source>
</evidence>
<keyword evidence="13" id="KW-1185">Reference proteome</keyword>
<protein>
    <recommendedName>
        <fullName evidence="10">Peptidyl-prolyl cis-trans isomerase</fullName>
        <ecNumber evidence="10">5.2.1.8</ecNumber>
    </recommendedName>
</protein>
<comment type="caution">
    <text evidence="12">The sequence shown here is derived from an EMBL/GenBank/DDBJ whole genome shotgun (WGS) entry which is preliminary data.</text>
</comment>
<evidence type="ECO:0000256" key="4">
    <source>
        <dbReference type="ARBA" id="ARBA00022490"/>
    </source>
</evidence>
<evidence type="ECO:0000259" key="11">
    <source>
        <dbReference type="PROSITE" id="PS50059"/>
    </source>
</evidence>
<evidence type="ECO:0000256" key="8">
    <source>
        <dbReference type="ARBA" id="ARBA00037071"/>
    </source>
</evidence>
<sequence>MDIADRRIATVHFTLTDADSGAPITSTRGHAPLTYMHGSGGIARGLEQALEGRRAGDRFEVVVAPEDGFGPRHEALVQTLPRSMWRAPSEPKLGDKLETTTAKGPLDVVVTAIGADTLTVDGNHPLAGRRVRADLEVLSVRVPTPEEVQFGLG</sequence>
<comment type="catalytic activity">
    <reaction evidence="1 9 10">
        <text>[protein]-peptidylproline (omega=180) = [protein]-peptidylproline (omega=0)</text>
        <dbReference type="Rhea" id="RHEA:16237"/>
        <dbReference type="Rhea" id="RHEA-COMP:10747"/>
        <dbReference type="Rhea" id="RHEA-COMP:10748"/>
        <dbReference type="ChEBI" id="CHEBI:83833"/>
        <dbReference type="ChEBI" id="CHEBI:83834"/>
        <dbReference type="EC" id="5.2.1.8"/>
    </reaction>
</comment>